<dbReference type="Gene3D" id="3.10.450.590">
    <property type="match status" value="1"/>
</dbReference>
<gene>
    <name evidence="1" type="ORF">GCM10007962_32620</name>
</gene>
<comment type="caution">
    <text evidence="1">The sequence shown here is derived from an EMBL/GenBank/DDBJ whole genome shotgun (WGS) entry which is preliminary data.</text>
</comment>
<protein>
    <recommendedName>
        <fullName evidence="3">DUF3887 domain-containing protein</fullName>
    </recommendedName>
</protein>
<dbReference type="AlphaFoldDB" id="A0A8J3BVG0"/>
<dbReference type="PROSITE" id="PS51257">
    <property type="entry name" value="PROKAR_LIPOPROTEIN"/>
    <property type="match status" value="1"/>
</dbReference>
<dbReference type="InterPro" id="IPR025091">
    <property type="entry name" value="DUF4019"/>
</dbReference>
<evidence type="ECO:0000313" key="2">
    <source>
        <dbReference type="Proteomes" id="UP000612329"/>
    </source>
</evidence>
<keyword evidence="2" id="KW-1185">Reference proteome</keyword>
<evidence type="ECO:0008006" key="3">
    <source>
        <dbReference type="Google" id="ProtNLM"/>
    </source>
</evidence>
<name>A0A8J3BVG0_9FLAO</name>
<sequence>MKKLLLILIIPILATSCHFSNKYQNRESDKLDAEKITTELFGLIKQSDFEKATELFGEKFFKVTTKEELMKIFESTQNKLGGLKSTELVDWNTMVSEGAIEQGVYNLNYNSEFENDNAKIKLTLTKNKSGEIKVVGYNIQSNAFLN</sequence>
<dbReference type="RefSeq" id="WP_188655200.1">
    <property type="nucleotide sequence ID" value="NZ_BMNR01000015.1"/>
</dbReference>
<organism evidence="1 2">
    <name type="scientific">Yeosuana aromativorans</name>
    <dbReference type="NCBI Taxonomy" id="288019"/>
    <lineage>
        <taxon>Bacteria</taxon>
        <taxon>Pseudomonadati</taxon>
        <taxon>Bacteroidota</taxon>
        <taxon>Flavobacteriia</taxon>
        <taxon>Flavobacteriales</taxon>
        <taxon>Flavobacteriaceae</taxon>
        <taxon>Yeosuana</taxon>
    </lineage>
</organism>
<dbReference type="Proteomes" id="UP000612329">
    <property type="component" value="Unassembled WGS sequence"/>
</dbReference>
<dbReference type="Pfam" id="PF13211">
    <property type="entry name" value="DUF4019"/>
    <property type="match status" value="1"/>
</dbReference>
<evidence type="ECO:0000313" key="1">
    <source>
        <dbReference type="EMBL" id="GGK35752.1"/>
    </source>
</evidence>
<reference evidence="1" key="2">
    <citation type="submission" date="2020-09" db="EMBL/GenBank/DDBJ databases">
        <authorList>
            <person name="Sun Q."/>
            <person name="Ohkuma M."/>
        </authorList>
    </citation>
    <scope>NUCLEOTIDE SEQUENCE</scope>
    <source>
        <strain evidence="1">JCM 12862</strain>
    </source>
</reference>
<accession>A0A8J3BVG0</accession>
<reference evidence="1" key="1">
    <citation type="journal article" date="2014" name="Int. J. Syst. Evol. Microbiol.">
        <title>Complete genome sequence of Corynebacterium casei LMG S-19264T (=DSM 44701T), isolated from a smear-ripened cheese.</title>
        <authorList>
            <consortium name="US DOE Joint Genome Institute (JGI-PGF)"/>
            <person name="Walter F."/>
            <person name="Albersmeier A."/>
            <person name="Kalinowski J."/>
            <person name="Ruckert C."/>
        </authorList>
    </citation>
    <scope>NUCLEOTIDE SEQUENCE</scope>
    <source>
        <strain evidence="1">JCM 12862</strain>
    </source>
</reference>
<proteinExistence type="predicted"/>
<dbReference type="EMBL" id="BMNR01000015">
    <property type="protein sequence ID" value="GGK35752.1"/>
    <property type="molecule type" value="Genomic_DNA"/>
</dbReference>